<dbReference type="GO" id="GO:0016593">
    <property type="term" value="C:Cdc73/Paf1 complex"/>
    <property type="evidence" value="ECO:0007669"/>
    <property type="project" value="TreeGrafter"/>
</dbReference>
<dbReference type="Proteomes" id="UP000504634">
    <property type="component" value="Unplaced"/>
</dbReference>
<protein>
    <submittedName>
        <fullName evidence="7">WD repeat-containing protein 61-like</fullName>
    </submittedName>
</protein>
<evidence type="ECO:0000256" key="2">
    <source>
        <dbReference type="ARBA" id="ARBA00022737"/>
    </source>
</evidence>
<proteinExistence type="predicted"/>
<accession>A0A6J2UF58</accession>
<keyword evidence="6" id="KW-1185">Reference proteome</keyword>
<dbReference type="InterPro" id="IPR011047">
    <property type="entry name" value="Quinoprotein_ADH-like_sf"/>
</dbReference>
<keyword evidence="1 3" id="KW-0853">WD repeat</keyword>
<dbReference type="AlphaFoldDB" id="A0A6J2UF58"/>
<gene>
    <name evidence="7" type="primary">LOC115632656</name>
</gene>
<dbReference type="SMART" id="SM00320">
    <property type="entry name" value="WD40"/>
    <property type="match status" value="4"/>
</dbReference>
<feature type="domain" description="Pyrrolo-quinoline quinone repeat" evidence="5">
    <location>
        <begin position="83"/>
        <end position="183"/>
    </location>
</feature>
<dbReference type="InterPro" id="IPR015943">
    <property type="entry name" value="WD40/YVTN_repeat-like_dom_sf"/>
</dbReference>
<feature type="repeat" description="WD" evidence="3">
    <location>
        <begin position="227"/>
        <end position="268"/>
    </location>
</feature>
<dbReference type="PROSITE" id="PS50082">
    <property type="entry name" value="WD_REPEATS_2"/>
    <property type="match status" value="1"/>
</dbReference>
<dbReference type="RefSeq" id="XP_030385747.1">
    <property type="nucleotide sequence ID" value="XM_030529887.1"/>
</dbReference>
<evidence type="ECO:0000256" key="4">
    <source>
        <dbReference type="SAM" id="MobiDB-lite"/>
    </source>
</evidence>
<dbReference type="SMART" id="SM00564">
    <property type="entry name" value="PQQ"/>
    <property type="match status" value="3"/>
</dbReference>
<dbReference type="InterPro" id="IPR018391">
    <property type="entry name" value="PQQ_b-propeller_rpt"/>
</dbReference>
<evidence type="ECO:0000313" key="6">
    <source>
        <dbReference type="Proteomes" id="UP000504634"/>
    </source>
</evidence>
<dbReference type="InterPro" id="IPR051510">
    <property type="entry name" value="SKI8"/>
</dbReference>
<feature type="compositionally biased region" description="Acidic residues" evidence="4">
    <location>
        <begin position="17"/>
        <end position="26"/>
    </location>
</feature>
<dbReference type="Pfam" id="PF13360">
    <property type="entry name" value="PQQ_2"/>
    <property type="match status" value="1"/>
</dbReference>
<dbReference type="GeneID" id="115632656"/>
<dbReference type="PANTHER" id="PTHR44090:SF1">
    <property type="entry name" value="SUPERKILLER COMPLEX PROTEIN 8"/>
    <property type="match status" value="1"/>
</dbReference>
<dbReference type="InterPro" id="IPR002372">
    <property type="entry name" value="PQQ_rpt_dom"/>
</dbReference>
<dbReference type="Gene3D" id="2.130.10.10">
    <property type="entry name" value="YVTN repeat-like/Quinoprotein amine dehydrogenase"/>
    <property type="match status" value="1"/>
</dbReference>
<evidence type="ECO:0000256" key="1">
    <source>
        <dbReference type="ARBA" id="ARBA00022574"/>
    </source>
</evidence>
<dbReference type="Pfam" id="PF00400">
    <property type="entry name" value="WD40"/>
    <property type="match status" value="2"/>
</dbReference>
<evidence type="ECO:0000259" key="5">
    <source>
        <dbReference type="Pfam" id="PF13360"/>
    </source>
</evidence>
<evidence type="ECO:0000313" key="7">
    <source>
        <dbReference type="RefSeq" id="XP_030385747.1"/>
    </source>
</evidence>
<name>A0A6J2UF58_DROLE</name>
<sequence length="303" mass="33353">MSPRRVSKGEEDKTAEDSDSSTDDEYQEFVVSGSTEAVLLVSYLLTWQRDTFGRKYMHKLPSLGAHNVALSSDNSTIAAVSMDGILTLLDVANGVTISSVSHALVPNFWSTAFGGSADCVFGGTGYGQVHMYDTKTGKLKHSYDTERRENVLGLAVARNDRFVAASDYAGCLTLFDAETGQIVRQTHVGKPMRRLSFDPEMRRLLAACDDKTVKLFNMPNGCLHDCLMGHNSLVMSVDCSPDGTTFASAAHDGTVNIWDSRYTKLNNTYVPKKDAKLWDVAFAKSNNKIVWVDEDTGINLYYL</sequence>
<keyword evidence="2" id="KW-0677">Repeat</keyword>
<dbReference type="InterPro" id="IPR001680">
    <property type="entry name" value="WD40_rpt"/>
</dbReference>
<feature type="region of interest" description="Disordered" evidence="4">
    <location>
        <begin position="1"/>
        <end position="26"/>
    </location>
</feature>
<reference evidence="7" key="1">
    <citation type="submission" date="2025-08" db="UniProtKB">
        <authorList>
            <consortium name="RefSeq"/>
        </authorList>
    </citation>
    <scope>IDENTIFICATION</scope>
    <source>
        <strain evidence="7">11010-0011.00</strain>
        <tissue evidence="7">Whole body</tissue>
    </source>
</reference>
<organism evidence="6 7">
    <name type="scientific">Drosophila lebanonensis</name>
    <name type="common">Fruit fly</name>
    <name type="synonym">Scaptodrosophila lebanonensis</name>
    <dbReference type="NCBI Taxonomy" id="7225"/>
    <lineage>
        <taxon>Eukaryota</taxon>
        <taxon>Metazoa</taxon>
        <taxon>Ecdysozoa</taxon>
        <taxon>Arthropoda</taxon>
        <taxon>Hexapoda</taxon>
        <taxon>Insecta</taxon>
        <taxon>Pterygota</taxon>
        <taxon>Neoptera</taxon>
        <taxon>Endopterygota</taxon>
        <taxon>Diptera</taxon>
        <taxon>Brachycera</taxon>
        <taxon>Muscomorpha</taxon>
        <taxon>Ephydroidea</taxon>
        <taxon>Drosophilidae</taxon>
        <taxon>Scaptodrosophila</taxon>
    </lineage>
</organism>
<dbReference type="PANTHER" id="PTHR44090">
    <property type="entry name" value="WD REPEAT-CONTAINING PROTEIN 61"/>
    <property type="match status" value="1"/>
</dbReference>
<dbReference type="PROSITE" id="PS50294">
    <property type="entry name" value="WD_REPEATS_REGION"/>
    <property type="match status" value="1"/>
</dbReference>
<evidence type="ECO:0000256" key="3">
    <source>
        <dbReference type="PROSITE-ProRule" id="PRU00221"/>
    </source>
</evidence>
<dbReference type="SUPFAM" id="SSF50998">
    <property type="entry name" value="Quinoprotein alcohol dehydrogenase-like"/>
    <property type="match status" value="1"/>
</dbReference>
<feature type="compositionally biased region" description="Basic and acidic residues" evidence="4">
    <location>
        <begin position="7"/>
        <end position="16"/>
    </location>
</feature>